<proteinExistence type="predicted"/>
<reference evidence="2 3" key="1">
    <citation type="submission" date="2024-07" db="EMBL/GenBank/DDBJ databases">
        <authorList>
            <person name="Pitt A."/>
            <person name="Hahn M.W."/>
        </authorList>
    </citation>
    <scope>NUCLEOTIDE SEQUENCE [LARGE SCALE GENOMIC DNA]</scope>
    <source>
        <strain evidence="2 3">2-AUSEE-184A6</strain>
    </source>
</reference>
<feature type="transmembrane region" description="Helical" evidence="1">
    <location>
        <begin position="86"/>
        <end position="105"/>
    </location>
</feature>
<organism evidence="2 3">
    <name type="scientific">Aquirufa novilacunae</name>
    <dbReference type="NCBI Taxonomy" id="3139305"/>
    <lineage>
        <taxon>Bacteria</taxon>
        <taxon>Pseudomonadati</taxon>
        <taxon>Bacteroidota</taxon>
        <taxon>Cytophagia</taxon>
        <taxon>Cytophagales</taxon>
        <taxon>Flectobacillaceae</taxon>
        <taxon>Aquirufa</taxon>
    </lineage>
</organism>
<protein>
    <submittedName>
        <fullName evidence="2">DUF4293 domain-containing protein</fullName>
    </submittedName>
</protein>
<dbReference type="Pfam" id="PF14126">
    <property type="entry name" value="DUF4293"/>
    <property type="match status" value="1"/>
</dbReference>
<keyword evidence="1" id="KW-0472">Membrane</keyword>
<feature type="transmembrane region" description="Helical" evidence="1">
    <location>
        <begin position="125"/>
        <end position="144"/>
    </location>
</feature>
<feature type="transmembrane region" description="Helical" evidence="1">
    <location>
        <begin position="7"/>
        <end position="27"/>
    </location>
</feature>
<sequence length="158" mass="17655">MIQRPQSLFLALVMIANSIATSGISIWQKIGSSGQKAELFSNQWLLFQNEKEVAAHSTIAIALLVTVSTIITLVTVFSYKNRIRQMMLGLINSLVLAGAMGYAFWVIFKEAVPTFEPETQGKYGYGFYALVVSLLANMIANRLIRKDEMLVQSSNRMR</sequence>
<dbReference type="RefSeq" id="WP_406778183.1">
    <property type="nucleotide sequence ID" value="NZ_JBEWZG010000002.1"/>
</dbReference>
<dbReference type="Proteomes" id="UP001623559">
    <property type="component" value="Unassembled WGS sequence"/>
</dbReference>
<evidence type="ECO:0000313" key="2">
    <source>
        <dbReference type="EMBL" id="MFL0206623.1"/>
    </source>
</evidence>
<feature type="transmembrane region" description="Helical" evidence="1">
    <location>
        <begin position="53"/>
        <end position="79"/>
    </location>
</feature>
<name>A0ABW8SWX3_9BACT</name>
<evidence type="ECO:0000256" key="1">
    <source>
        <dbReference type="SAM" id="Phobius"/>
    </source>
</evidence>
<gene>
    <name evidence="2" type="ORF">V7S74_07690</name>
</gene>
<evidence type="ECO:0000313" key="3">
    <source>
        <dbReference type="Proteomes" id="UP001623559"/>
    </source>
</evidence>
<dbReference type="InterPro" id="IPR025635">
    <property type="entry name" value="DUF4293"/>
</dbReference>
<comment type="caution">
    <text evidence="2">The sequence shown here is derived from an EMBL/GenBank/DDBJ whole genome shotgun (WGS) entry which is preliminary data.</text>
</comment>
<keyword evidence="1" id="KW-1133">Transmembrane helix</keyword>
<keyword evidence="1" id="KW-0812">Transmembrane</keyword>
<dbReference type="EMBL" id="JBEWZG010000002">
    <property type="protein sequence ID" value="MFL0206623.1"/>
    <property type="molecule type" value="Genomic_DNA"/>
</dbReference>
<accession>A0ABW8SWX3</accession>